<feature type="domain" description="Right handed beta helix" evidence="2">
    <location>
        <begin position="139"/>
        <end position="298"/>
    </location>
</feature>
<dbReference type="InterPro" id="IPR039448">
    <property type="entry name" value="Beta_helix"/>
</dbReference>
<dbReference type="PANTHER" id="PTHR22990:SF15">
    <property type="entry name" value="F-BOX ONLY PROTEIN 10"/>
    <property type="match status" value="1"/>
</dbReference>
<dbReference type="SUPFAM" id="SSF51126">
    <property type="entry name" value="Pectin lyase-like"/>
    <property type="match status" value="2"/>
</dbReference>
<feature type="domain" description="Right handed beta helix" evidence="2">
    <location>
        <begin position="313"/>
        <end position="467"/>
    </location>
</feature>
<dbReference type="AlphaFoldDB" id="A0A6M4JNF4"/>
<proteinExistence type="predicted"/>
<keyword evidence="1" id="KW-0677">Repeat</keyword>
<dbReference type="Gene3D" id="2.160.20.10">
    <property type="entry name" value="Single-stranded right-handed beta-helix, Pectin lyase-like"/>
    <property type="match status" value="2"/>
</dbReference>
<dbReference type="RefSeq" id="WP_009967482.1">
    <property type="nucleotide sequence ID" value="NC_000964.3"/>
</dbReference>
<dbReference type="InterPro" id="IPR006626">
    <property type="entry name" value="PbH1"/>
</dbReference>
<dbReference type="EMBL" id="CP052842">
    <property type="protein sequence ID" value="QJP88772.1"/>
    <property type="molecule type" value="Genomic_DNA"/>
</dbReference>
<name>A0A6M4JNF4_BACSU</name>
<evidence type="ECO:0000313" key="3">
    <source>
        <dbReference type="EMBL" id="QJP88772.1"/>
    </source>
</evidence>
<organism evidence="3">
    <name type="scientific">Bacillus subtilis (strain 168)</name>
    <dbReference type="NCBI Taxonomy" id="224308"/>
    <lineage>
        <taxon>Bacteria</taxon>
        <taxon>Bacillati</taxon>
        <taxon>Bacillota</taxon>
        <taxon>Bacilli</taxon>
        <taxon>Bacillales</taxon>
        <taxon>Bacillaceae</taxon>
        <taxon>Bacillus</taxon>
    </lineage>
</organism>
<evidence type="ECO:0000256" key="1">
    <source>
        <dbReference type="ARBA" id="ARBA00022737"/>
    </source>
</evidence>
<accession>A0A6M4JNF4</accession>
<reference evidence="3" key="1">
    <citation type="submission" date="2020-04" db="EMBL/GenBank/DDBJ databases">
        <title>Phage recombination drives evolution of spore-forming Bacilli.</title>
        <authorList>
            <person name="Dragos A."/>
            <person name="Kovacs A.T."/>
        </authorList>
    </citation>
    <scope>NUCLEOTIDE SEQUENCE</scope>
    <source>
        <strain evidence="3">168</strain>
    </source>
</reference>
<sequence length="586" mass="64973">MTLLNKSIRYYVDFDQWGINAFNSNPIETTKGFNEALIYASENNFPIVEVPKGNFIIDSVNTLNQRNPEIGGGIKIPSNMELLLDPEAVFQVNPNGYQGYSCFYIGLAENVIIRGGRIIGDRYQHDYSLIDTDRKTHEWGFGIHVHGSKNVLIENVQISDCIGDNIWIAAHGMMNYPGMVYTPSKSVTVRKCELKRGRRNNLATNGCEGLLVEDCDIEEAGGDTIGPQLGIDLEGYGENGRKYDHPYELTISDCRFRKNGRGSVTAHTSGKVSIKDNYCDNVISYGYSTDVSIKGNKIINEGGSKEYGIDSVGVSSTETGNRIQITDNNIQGFKIGMMIRGKGVSIDNNTVKNASNCAIATHMAEDVSISNNRIQDSDCIQIQVRNSSDIKVSNNKGKGTTSAYAIKVMDSNDVKFLNNTFSNLYGGLYCERSQAVRIKLNDFLLSGKGYGIYWDKDSEVFLTRNEIFEPRNVAIMGAADMYNIRISDNQIYNCKAIIAIHLIGGSEHMVRGNEIMFNRDSDQGYGIYLNGTKKVRLIRNDVQGIGARVLSHPFATFNASSTTLIHNTYDSGTPRLALDDTVIDYK</sequence>
<dbReference type="InterPro" id="IPR051550">
    <property type="entry name" value="SCF-Subunits/Alg-Epimerases"/>
</dbReference>
<gene>
    <name evidence="3" type="ORF">HIR78_12405</name>
</gene>
<dbReference type="PANTHER" id="PTHR22990">
    <property type="entry name" value="F-BOX ONLY PROTEIN"/>
    <property type="match status" value="1"/>
</dbReference>
<dbReference type="SMR" id="A0A6M4JNF4"/>
<dbReference type="KEGG" id="bsu:BSU20450"/>
<protein>
    <submittedName>
        <fullName evidence="3">Right-handed parallel beta-helix repeat-containing protein</fullName>
    </submittedName>
</protein>
<evidence type="ECO:0000259" key="2">
    <source>
        <dbReference type="Pfam" id="PF13229"/>
    </source>
</evidence>
<dbReference type="InterPro" id="IPR011050">
    <property type="entry name" value="Pectin_lyase_fold/virulence"/>
</dbReference>
<dbReference type="Pfam" id="PF13229">
    <property type="entry name" value="Beta_helix"/>
    <property type="match status" value="2"/>
</dbReference>
<dbReference type="InterPro" id="IPR012334">
    <property type="entry name" value="Pectin_lyas_fold"/>
</dbReference>
<dbReference type="OrthoDB" id="2488735at2"/>
<dbReference type="SMART" id="SM00710">
    <property type="entry name" value="PbH1"/>
    <property type="match status" value="13"/>
</dbReference>